<dbReference type="GeneID" id="112681840"/>
<protein>
    <submittedName>
        <fullName evidence="3">Uncharacterized protein LOC112681840 isoform X1</fullName>
    </submittedName>
</protein>
<dbReference type="OrthoDB" id="6620050at2759"/>
<evidence type="ECO:0000256" key="1">
    <source>
        <dbReference type="SAM" id="SignalP"/>
    </source>
</evidence>
<organism evidence="2 3">
    <name type="scientific">Sipha flava</name>
    <name type="common">yellow sugarcane aphid</name>
    <dbReference type="NCBI Taxonomy" id="143950"/>
    <lineage>
        <taxon>Eukaryota</taxon>
        <taxon>Metazoa</taxon>
        <taxon>Ecdysozoa</taxon>
        <taxon>Arthropoda</taxon>
        <taxon>Hexapoda</taxon>
        <taxon>Insecta</taxon>
        <taxon>Pterygota</taxon>
        <taxon>Neoptera</taxon>
        <taxon>Paraneoptera</taxon>
        <taxon>Hemiptera</taxon>
        <taxon>Sternorrhyncha</taxon>
        <taxon>Aphidomorpha</taxon>
        <taxon>Aphidoidea</taxon>
        <taxon>Aphididae</taxon>
        <taxon>Sipha</taxon>
    </lineage>
</organism>
<proteinExistence type="predicted"/>
<keyword evidence="1" id="KW-0732">Signal</keyword>
<evidence type="ECO:0000313" key="2">
    <source>
        <dbReference type="Proteomes" id="UP000694846"/>
    </source>
</evidence>
<dbReference type="AlphaFoldDB" id="A0A8B8FAW2"/>
<dbReference type="Proteomes" id="UP000694846">
    <property type="component" value="Unplaced"/>
</dbReference>
<gene>
    <name evidence="3" type="primary">LOC112681840</name>
</gene>
<feature type="chain" id="PRO_5034794209" evidence="1">
    <location>
        <begin position="24"/>
        <end position="204"/>
    </location>
</feature>
<reference evidence="3" key="1">
    <citation type="submission" date="2025-08" db="UniProtKB">
        <authorList>
            <consortium name="RefSeq"/>
        </authorList>
    </citation>
    <scope>IDENTIFICATION</scope>
    <source>
        <tissue evidence="3">Whole body</tissue>
    </source>
</reference>
<accession>A0A8B8FAW2</accession>
<keyword evidence="2" id="KW-1185">Reference proteome</keyword>
<evidence type="ECO:0000313" key="3">
    <source>
        <dbReference type="RefSeq" id="XP_025407943.1"/>
    </source>
</evidence>
<feature type="signal peptide" evidence="1">
    <location>
        <begin position="1"/>
        <end position="23"/>
    </location>
</feature>
<sequence length="204" mass="22170">MFKLTTVTMSFVCVAILSSQIKAFYVDAAPTVTTNEMDVLPDSVVELVGSDAFERIWRKAAADQMAARFGRDGGGGQLPTRNMVGDYIASDEFHQAVCKGGGQGLASMGGMMGNAPPPWSYMGTFIGSEKFQHGTCDMMSQGMIQFGEGMNGWFRSAGTAGPAQPGRAAAEPQDPLLAVDEFFRSEQYRDARDQLRKMYSDVRF</sequence>
<dbReference type="RefSeq" id="XP_025407943.1">
    <property type="nucleotide sequence ID" value="XM_025552158.1"/>
</dbReference>
<name>A0A8B8FAW2_9HEMI</name>